<evidence type="ECO:0008006" key="2">
    <source>
        <dbReference type="Google" id="ProtNLM"/>
    </source>
</evidence>
<dbReference type="AlphaFoldDB" id="A0A7C6EKX2"/>
<organism evidence="1">
    <name type="scientific">candidate division WOR-3 bacterium</name>
    <dbReference type="NCBI Taxonomy" id="2052148"/>
    <lineage>
        <taxon>Bacteria</taxon>
        <taxon>Bacteria division WOR-3</taxon>
    </lineage>
</organism>
<reference evidence="1" key="1">
    <citation type="journal article" date="2020" name="mSystems">
        <title>Genome- and Community-Level Interaction Insights into Carbon Utilization and Element Cycling Functions of Hydrothermarchaeota in Hydrothermal Sediment.</title>
        <authorList>
            <person name="Zhou Z."/>
            <person name="Liu Y."/>
            <person name="Xu W."/>
            <person name="Pan J."/>
            <person name="Luo Z.H."/>
            <person name="Li M."/>
        </authorList>
    </citation>
    <scope>NUCLEOTIDE SEQUENCE [LARGE SCALE GENOMIC DNA]</scope>
    <source>
        <strain evidence="1">SpSt-783</strain>
    </source>
</reference>
<gene>
    <name evidence="1" type="ORF">ENV70_06635</name>
</gene>
<comment type="caution">
    <text evidence="1">The sequence shown here is derived from an EMBL/GenBank/DDBJ whole genome shotgun (WGS) entry which is preliminary data.</text>
</comment>
<evidence type="ECO:0000313" key="1">
    <source>
        <dbReference type="EMBL" id="HHS63268.1"/>
    </source>
</evidence>
<dbReference type="EMBL" id="DTHJ01000135">
    <property type="protein sequence ID" value="HHS63268.1"/>
    <property type="molecule type" value="Genomic_DNA"/>
</dbReference>
<name>A0A7C6EKX2_UNCW3</name>
<accession>A0A7C6EKX2</accession>
<protein>
    <recommendedName>
        <fullName evidence="2">Bacterial surface antigen (D15) domain-containing protein</fullName>
    </recommendedName>
</protein>
<proteinExistence type="predicted"/>
<sequence length="283" mass="32744">MKKMILIGLIIVLSPLWANWTRMNTLMIGDYIDDPVNIGIYPQHINVFPNNFYGDILSANTDFGIVVTPIEKYGGLGFWQDKNFYIGYGITVKKFELGIMGSPVKDHNRFGIGFGYATIDMRIDISGIINNETNVNEGYDFHLRLLKRKAEYILIPRYSLNIQSQPYDYQSHNIGLALQRLILNDGFAILSIEYLVRKGDIEADRIYFFAGFELPLNKTFYLRAGAREEFDEDFIPQKWNVEPGLGLRIREFNLDFHFNQARLFNNNVNLFKSFGLDLNFGKF</sequence>